<keyword evidence="2 6" id="KW-0540">Nuclease</keyword>
<dbReference type="GO" id="GO:0004540">
    <property type="term" value="F:RNA nuclease activity"/>
    <property type="evidence" value="ECO:0007669"/>
    <property type="project" value="InterPro"/>
</dbReference>
<comment type="cofactor">
    <cofactor evidence="6">
        <name>Mg(2+)</name>
        <dbReference type="ChEBI" id="CHEBI:18420"/>
    </cofactor>
</comment>
<dbReference type="GO" id="GO:0000287">
    <property type="term" value="F:magnesium ion binding"/>
    <property type="evidence" value="ECO:0007669"/>
    <property type="project" value="UniProtKB-UniRule"/>
</dbReference>
<comment type="similarity">
    <text evidence="6">Belongs to the PINc/VapC protein family.</text>
</comment>
<evidence type="ECO:0000256" key="5">
    <source>
        <dbReference type="ARBA" id="ARBA00022842"/>
    </source>
</evidence>
<dbReference type="InterPro" id="IPR022907">
    <property type="entry name" value="VapC_family"/>
</dbReference>
<accession>A0A139SHT5</accession>
<evidence type="ECO:0000256" key="4">
    <source>
        <dbReference type="ARBA" id="ARBA00022801"/>
    </source>
</evidence>
<reference evidence="9" key="1">
    <citation type="submission" date="2016-02" db="EMBL/GenBank/DDBJ databases">
        <authorList>
            <person name="Sanders J.G."/>
            <person name="Lin J.Y."/>
            <person name="Wertz J.T."/>
            <person name="Russell J.A."/>
            <person name="Moreau C.S."/>
            <person name="Powell S."/>
        </authorList>
    </citation>
    <scope>NUCLEOTIDE SEQUENCE [LARGE SCALE GENOMIC DNA]</scope>
    <source>
        <strain evidence="9">CAG34</strain>
    </source>
</reference>
<dbReference type="STRING" id="1548207.AXK11_08820"/>
<dbReference type="InterPro" id="IPR044153">
    <property type="entry name" value="PIN_Pae0151-like"/>
</dbReference>
<feature type="binding site" evidence="6">
    <location>
        <position position="8"/>
    </location>
    <ligand>
        <name>Mg(2+)</name>
        <dbReference type="ChEBI" id="CHEBI:18420"/>
    </ligand>
</feature>
<protein>
    <recommendedName>
        <fullName evidence="6">Ribonuclease VapC</fullName>
        <shortName evidence="6">RNase VapC</shortName>
        <ecNumber evidence="6">3.1.-.-</ecNumber>
    </recommendedName>
    <alternativeName>
        <fullName evidence="6">Toxin VapC</fullName>
    </alternativeName>
</protein>
<organism evidence="8 9">
    <name type="scientific">Cephaloticoccus primus</name>
    <dbReference type="NCBI Taxonomy" id="1548207"/>
    <lineage>
        <taxon>Bacteria</taxon>
        <taxon>Pseudomonadati</taxon>
        <taxon>Verrucomicrobiota</taxon>
        <taxon>Opitutia</taxon>
        <taxon>Opitutales</taxon>
        <taxon>Opitutaceae</taxon>
        <taxon>Cephaloticoccus</taxon>
    </lineage>
</organism>
<dbReference type="AlphaFoldDB" id="A0A139SHT5"/>
<feature type="domain" description="PIN" evidence="7">
    <location>
        <begin position="5"/>
        <end position="128"/>
    </location>
</feature>
<gene>
    <name evidence="6" type="primary">vapC</name>
    <name evidence="8" type="ORF">AXK11_08820</name>
</gene>
<dbReference type="PANTHER" id="PTHR35901:SF1">
    <property type="entry name" value="EXONUCLEASE VAPC9"/>
    <property type="match status" value="1"/>
</dbReference>
<evidence type="ECO:0000256" key="6">
    <source>
        <dbReference type="HAMAP-Rule" id="MF_00265"/>
    </source>
</evidence>
<dbReference type="Proteomes" id="UP000070058">
    <property type="component" value="Unassembled WGS sequence"/>
</dbReference>
<proteinExistence type="inferred from homology"/>
<comment type="caution">
    <text evidence="8">The sequence shown here is derived from an EMBL/GenBank/DDBJ whole genome shotgun (WGS) entry which is preliminary data.</text>
</comment>
<dbReference type="Gene3D" id="3.40.50.1010">
    <property type="entry name" value="5'-nuclease"/>
    <property type="match status" value="1"/>
</dbReference>
<evidence type="ECO:0000256" key="2">
    <source>
        <dbReference type="ARBA" id="ARBA00022722"/>
    </source>
</evidence>
<keyword evidence="6" id="KW-0800">Toxin</keyword>
<dbReference type="InterPro" id="IPR002716">
    <property type="entry name" value="PIN_dom"/>
</dbReference>
<keyword evidence="9" id="KW-1185">Reference proteome</keyword>
<feature type="binding site" evidence="6">
    <location>
        <position position="103"/>
    </location>
    <ligand>
        <name>Mg(2+)</name>
        <dbReference type="ChEBI" id="CHEBI:18420"/>
    </ligand>
</feature>
<evidence type="ECO:0000256" key="1">
    <source>
        <dbReference type="ARBA" id="ARBA00022649"/>
    </source>
</evidence>
<dbReference type="CDD" id="cd09873">
    <property type="entry name" value="PIN_Pae0151-like"/>
    <property type="match status" value="1"/>
</dbReference>
<dbReference type="RefSeq" id="WP_068631334.1">
    <property type="nucleotide sequence ID" value="NZ_LSZQ01000068.1"/>
</dbReference>
<keyword evidence="3 6" id="KW-0479">Metal-binding</keyword>
<keyword evidence="1 6" id="KW-1277">Toxin-antitoxin system</keyword>
<dbReference type="InterPro" id="IPR029060">
    <property type="entry name" value="PIN-like_dom_sf"/>
</dbReference>
<name>A0A139SHT5_9BACT</name>
<evidence type="ECO:0000313" key="8">
    <source>
        <dbReference type="EMBL" id="KXU34135.1"/>
    </source>
</evidence>
<keyword evidence="5 6" id="KW-0460">Magnesium</keyword>
<sequence length="144" mass="16080">MKKPIVIDVSMAASWVMPDEQSDVGRRLLRELRLAPFRAITVPLFWFEFCNILLTNERRGRISKNDGLESLATVHSVRMRVQDVSDHYQILSLARAHELSAYDAAYLALAMGAGAVLATNDKKLARAAINADVELRTALTPLQM</sequence>
<dbReference type="EC" id="3.1.-.-" evidence="6"/>
<dbReference type="EMBL" id="LSZQ01000068">
    <property type="protein sequence ID" value="KXU34135.1"/>
    <property type="molecule type" value="Genomic_DNA"/>
</dbReference>
<dbReference type="InterPro" id="IPR051619">
    <property type="entry name" value="TypeII_TA_RNase_PINc/VapC"/>
</dbReference>
<dbReference type="HAMAP" id="MF_00265">
    <property type="entry name" value="VapC_Nob1"/>
    <property type="match status" value="1"/>
</dbReference>
<keyword evidence="4 6" id="KW-0378">Hydrolase</keyword>
<evidence type="ECO:0000256" key="3">
    <source>
        <dbReference type="ARBA" id="ARBA00022723"/>
    </source>
</evidence>
<dbReference type="PANTHER" id="PTHR35901">
    <property type="entry name" value="RIBONUCLEASE VAPC3"/>
    <property type="match status" value="1"/>
</dbReference>
<dbReference type="GO" id="GO:0090729">
    <property type="term" value="F:toxin activity"/>
    <property type="evidence" value="ECO:0007669"/>
    <property type="project" value="UniProtKB-KW"/>
</dbReference>
<evidence type="ECO:0000259" key="7">
    <source>
        <dbReference type="Pfam" id="PF01850"/>
    </source>
</evidence>
<evidence type="ECO:0000313" key="9">
    <source>
        <dbReference type="Proteomes" id="UP000070058"/>
    </source>
</evidence>
<dbReference type="OrthoDB" id="9798446at2"/>
<dbReference type="SUPFAM" id="SSF88723">
    <property type="entry name" value="PIN domain-like"/>
    <property type="match status" value="1"/>
</dbReference>
<comment type="function">
    <text evidence="6">Toxic component of a toxin-antitoxin (TA) system. An RNase.</text>
</comment>
<dbReference type="GO" id="GO:0016787">
    <property type="term" value="F:hydrolase activity"/>
    <property type="evidence" value="ECO:0007669"/>
    <property type="project" value="UniProtKB-KW"/>
</dbReference>
<dbReference type="Pfam" id="PF01850">
    <property type="entry name" value="PIN"/>
    <property type="match status" value="1"/>
</dbReference>